<evidence type="ECO:0000313" key="6">
    <source>
        <dbReference type="EMBL" id="RAK13991.1"/>
    </source>
</evidence>
<feature type="domain" description="IclR-ED" evidence="5">
    <location>
        <begin position="69"/>
        <end position="258"/>
    </location>
</feature>
<dbReference type="AlphaFoldDB" id="A0A327Y0T4"/>
<evidence type="ECO:0000256" key="2">
    <source>
        <dbReference type="ARBA" id="ARBA00023125"/>
    </source>
</evidence>
<dbReference type="InterPro" id="IPR036390">
    <property type="entry name" value="WH_DNA-bd_sf"/>
</dbReference>
<dbReference type="GO" id="GO:0003700">
    <property type="term" value="F:DNA-binding transcription factor activity"/>
    <property type="evidence" value="ECO:0007669"/>
    <property type="project" value="TreeGrafter"/>
</dbReference>
<dbReference type="SMART" id="SM00346">
    <property type="entry name" value="HTH_ICLR"/>
    <property type="match status" value="1"/>
</dbReference>
<dbReference type="EMBL" id="QLMG01000031">
    <property type="protein sequence ID" value="RAK13991.1"/>
    <property type="molecule type" value="Genomic_DNA"/>
</dbReference>
<name>A0A327Y0T4_9RHOB</name>
<protein>
    <submittedName>
        <fullName evidence="6">IclR family transcriptional regulator</fullName>
    </submittedName>
</protein>
<dbReference type="InterPro" id="IPR005471">
    <property type="entry name" value="Tscrpt_reg_IclR_N"/>
</dbReference>
<gene>
    <name evidence="6" type="ORF">ATI53_103119</name>
</gene>
<dbReference type="Pfam" id="PF01614">
    <property type="entry name" value="IclR_C"/>
    <property type="match status" value="1"/>
</dbReference>
<dbReference type="Proteomes" id="UP000249165">
    <property type="component" value="Unassembled WGS sequence"/>
</dbReference>
<dbReference type="GO" id="GO:0045892">
    <property type="term" value="P:negative regulation of DNA-templated transcription"/>
    <property type="evidence" value="ECO:0007669"/>
    <property type="project" value="TreeGrafter"/>
</dbReference>
<dbReference type="InterPro" id="IPR014757">
    <property type="entry name" value="Tscrpt_reg_IclR_C"/>
</dbReference>
<evidence type="ECO:0000256" key="1">
    <source>
        <dbReference type="ARBA" id="ARBA00023015"/>
    </source>
</evidence>
<keyword evidence="1" id="KW-0805">Transcription regulation</keyword>
<dbReference type="SUPFAM" id="SSF46785">
    <property type="entry name" value="Winged helix' DNA-binding domain"/>
    <property type="match status" value="1"/>
</dbReference>
<keyword evidence="3" id="KW-0804">Transcription</keyword>
<reference evidence="6 7" key="1">
    <citation type="submission" date="2018-06" db="EMBL/GenBank/DDBJ databases">
        <title>Genomic Encyclopedia of Archaeal and Bacterial Type Strains, Phase II (KMG-II): from individual species to whole genera.</title>
        <authorList>
            <person name="Goeker M."/>
        </authorList>
    </citation>
    <scope>NUCLEOTIDE SEQUENCE [LARGE SCALE GENOMIC DNA]</scope>
    <source>
        <strain evidence="6 7">DSM 22011</strain>
    </source>
</reference>
<evidence type="ECO:0000256" key="3">
    <source>
        <dbReference type="ARBA" id="ARBA00023163"/>
    </source>
</evidence>
<dbReference type="InterPro" id="IPR036388">
    <property type="entry name" value="WH-like_DNA-bd_sf"/>
</dbReference>
<organism evidence="6 7">
    <name type="scientific">Salipiger aestuarii</name>
    <dbReference type="NCBI Taxonomy" id="568098"/>
    <lineage>
        <taxon>Bacteria</taxon>
        <taxon>Pseudomonadati</taxon>
        <taxon>Pseudomonadota</taxon>
        <taxon>Alphaproteobacteria</taxon>
        <taxon>Rhodobacterales</taxon>
        <taxon>Roseobacteraceae</taxon>
        <taxon>Salipiger</taxon>
    </lineage>
</organism>
<keyword evidence="2" id="KW-0238">DNA-binding</keyword>
<dbReference type="InterPro" id="IPR029016">
    <property type="entry name" value="GAF-like_dom_sf"/>
</dbReference>
<dbReference type="Gene3D" id="3.30.450.40">
    <property type="match status" value="1"/>
</dbReference>
<sequence>MAYKPVIAALRVLDVLAAVSKTNGDATVGKIHRLTALDKATIVRMLHTLNHAGYVVRDTKSQTYRVTGKTLQLSVGYNRHQTIGAIVSEDLAQFRQSIGWPSDVSIFDEEAMLVIETSRETEPMRFFRKPGYRAPMLYTSLGRAYLAFCPDAERQAFLQRARENPAPEFALSRAPDALKELLETVRAQGYATMDESYSREYYESQFFSIGVPIRSRSRVYGAMNIIYLRHTMSPEEARDQFLGALTDVADRLAVKLEAHSGDIS</sequence>
<evidence type="ECO:0000259" key="4">
    <source>
        <dbReference type="PROSITE" id="PS51077"/>
    </source>
</evidence>
<evidence type="ECO:0000259" key="5">
    <source>
        <dbReference type="PROSITE" id="PS51078"/>
    </source>
</evidence>
<feature type="domain" description="HTH iclR-type" evidence="4">
    <location>
        <begin position="6"/>
        <end position="68"/>
    </location>
</feature>
<evidence type="ECO:0000313" key="7">
    <source>
        <dbReference type="Proteomes" id="UP000249165"/>
    </source>
</evidence>
<keyword evidence="7" id="KW-1185">Reference proteome</keyword>
<dbReference type="PROSITE" id="PS51078">
    <property type="entry name" value="ICLR_ED"/>
    <property type="match status" value="1"/>
</dbReference>
<dbReference type="PANTHER" id="PTHR30136:SF23">
    <property type="entry name" value="DNA-BINDING TRANSCRIPTIONAL ACTIVATOR MHPR"/>
    <property type="match status" value="1"/>
</dbReference>
<dbReference type="PANTHER" id="PTHR30136">
    <property type="entry name" value="HELIX-TURN-HELIX TRANSCRIPTIONAL REGULATOR, ICLR FAMILY"/>
    <property type="match status" value="1"/>
</dbReference>
<dbReference type="GO" id="GO:0003677">
    <property type="term" value="F:DNA binding"/>
    <property type="evidence" value="ECO:0007669"/>
    <property type="project" value="UniProtKB-KW"/>
</dbReference>
<accession>A0A327Y0T4</accession>
<dbReference type="InterPro" id="IPR050707">
    <property type="entry name" value="HTH_MetabolicPath_Reg"/>
</dbReference>
<dbReference type="SUPFAM" id="SSF55781">
    <property type="entry name" value="GAF domain-like"/>
    <property type="match status" value="1"/>
</dbReference>
<dbReference type="Pfam" id="PF09339">
    <property type="entry name" value="HTH_IclR"/>
    <property type="match status" value="1"/>
</dbReference>
<proteinExistence type="predicted"/>
<dbReference type="Gene3D" id="1.10.10.10">
    <property type="entry name" value="Winged helix-like DNA-binding domain superfamily/Winged helix DNA-binding domain"/>
    <property type="match status" value="1"/>
</dbReference>
<dbReference type="OrthoDB" id="9807558at2"/>
<dbReference type="RefSeq" id="WP_009503991.1">
    <property type="nucleotide sequence ID" value="NZ_LIGK01000031.1"/>
</dbReference>
<dbReference type="PROSITE" id="PS51077">
    <property type="entry name" value="HTH_ICLR"/>
    <property type="match status" value="1"/>
</dbReference>
<comment type="caution">
    <text evidence="6">The sequence shown here is derived from an EMBL/GenBank/DDBJ whole genome shotgun (WGS) entry which is preliminary data.</text>
</comment>